<sequence length="124" mass="13899">MNFGALCNFFRPLTAISPGEMSNACSVISCMKISVVLQAFLTQGDWSEVLNPYLPTSALSLCYFPCKDFTVLDEAEHRSPGGILRLLPPPWDNHLGHGGTRWQEMGKGGPLEFYYVLFFFDERS</sequence>
<gene>
    <name evidence="1" type="ORF">RRG08_062357</name>
</gene>
<dbReference type="Proteomes" id="UP001283361">
    <property type="component" value="Unassembled WGS sequence"/>
</dbReference>
<name>A0AAE1CYA3_9GAST</name>
<keyword evidence="2" id="KW-1185">Reference proteome</keyword>
<dbReference type="AlphaFoldDB" id="A0AAE1CYA3"/>
<organism evidence="1 2">
    <name type="scientific">Elysia crispata</name>
    <name type="common">lettuce slug</name>
    <dbReference type="NCBI Taxonomy" id="231223"/>
    <lineage>
        <taxon>Eukaryota</taxon>
        <taxon>Metazoa</taxon>
        <taxon>Spiralia</taxon>
        <taxon>Lophotrochozoa</taxon>
        <taxon>Mollusca</taxon>
        <taxon>Gastropoda</taxon>
        <taxon>Heterobranchia</taxon>
        <taxon>Euthyneura</taxon>
        <taxon>Panpulmonata</taxon>
        <taxon>Sacoglossa</taxon>
        <taxon>Placobranchoidea</taxon>
        <taxon>Plakobranchidae</taxon>
        <taxon>Elysia</taxon>
    </lineage>
</organism>
<evidence type="ECO:0000313" key="1">
    <source>
        <dbReference type="EMBL" id="KAK3744708.1"/>
    </source>
</evidence>
<evidence type="ECO:0000313" key="2">
    <source>
        <dbReference type="Proteomes" id="UP001283361"/>
    </source>
</evidence>
<dbReference type="EMBL" id="JAWDGP010006253">
    <property type="protein sequence ID" value="KAK3744708.1"/>
    <property type="molecule type" value="Genomic_DNA"/>
</dbReference>
<accession>A0AAE1CYA3</accession>
<protein>
    <submittedName>
        <fullName evidence="1">Uncharacterized protein</fullName>
    </submittedName>
</protein>
<proteinExistence type="predicted"/>
<reference evidence="1" key="1">
    <citation type="journal article" date="2023" name="G3 (Bethesda)">
        <title>A reference genome for the long-term kleptoplast-retaining sea slug Elysia crispata morphotype clarki.</title>
        <authorList>
            <person name="Eastman K.E."/>
            <person name="Pendleton A.L."/>
            <person name="Shaikh M.A."/>
            <person name="Suttiyut T."/>
            <person name="Ogas R."/>
            <person name="Tomko P."/>
            <person name="Gavelis G."/>
            <person name="Widhalm J.R."/>
            <person name="Wisecaver J.H."/>
        </authorList>
    </citation>
    <scope>NUCLEOTIDE SEQUENCE</scope>
    <source>
        <strain evidence="1">ECLA1</strain>
    </source>
</reference>
<comment type="caution">
    <text evidence="1">The sequence shown here is derived from an EMBL/GenBank/DDBJ whole genome shotgun (WGS) entry which is preliminary data.</text>
</comment>